<dbReference type="RefSeq" id="WP_062091421.1">
    <property type="nucleotide sequence ID" value="NZ_FCOK02000072.1"/>
</dbReference>
<name>A0A158J7K9_9BURK</name>
<evidence type="ECO:0000313" key="2">
    <source>
        <dbReference type="EMBL" id="SAL64311.1"/>
    </source>
</evidence>
<protein>
    <recommendedName>
        <fullName evidence="1">DUF302 domain-containing protein</fullName>
    </recommendedName>
</protein>
<feature type="domain" description="DUF302" evidence="1">
    <location>
        <begin position="77"/>
        <end position="139"/>
    </location>
</feature>
<evidence type="ECO:0000259" key="1">
    <source>
        <dbReference type="Pfam" id="PF03625"/>
    </source>
</evidence>
<sequence length="173" mass="18730">MKNEPKVTERSFAGVRVEVATTASFDTVLSRLRDLTGQVTVSGVVDLAKTDISEAEYVKEVERKFVGSSGFMVFSAIDHGGWIAKFGIKRRTIRWILGNPLIAITMIRHDLTAGLFAPVELLLTECAGGEGCAVTYVRPSSLISIDDANPDLKEAALKLDAKFDALILNATTV</sequence>
<gene>
    <name evidence="2" type="ORF">AWB69_07238</name>
</gene>
<dbReference type="Pfam" id="PF03625">
    <property type="entry name" value="DUF302"/>
    <property type="match status" value="1"/>
</dbReference>
<dbReference type="SUPFAM" id="SSF103247">
    <property type="entry name" value="TT1751-like"/>
    <property type="match status" value="1"/>
</dbReference>
<reference evidence="2 3" key="1">
    <citation type="submission" date="2016-01" db="EMBL/GenBank/DDBJ databases">
        <authorList>
            <person name="Oliw E.H."/>
        </authorList>
    </citation>
    <scope>NUCLEOTIDE SEQUENCE [LARGE SCALE GENOMIC DNA]</scope>
    <source>
        <strain evidence="2">LMG 27134</strain>
    </source>
</reference>
<evidence type="ECO:0000313" key="3">
    <source>
        <dbReference type="Proteomes" id="UP000054683"/>
    </source>
</evidence>
<dbReference type="CDD" id="cd14797">
    <property type="entry name" value="DUF302"/>
    <property type="match status" value="1"/>
</dbReference>
<dbReference type="InterPro" id="IPR005180">
    <property type="entry name" value="DUF302"/>
</dbReference>
<dbReference type="AlphaFoldDB" id="A0A158J7K9"/>
<dbReference type="OrthoDB" id="121208at2"/>
<dbReference type="InterPro" id="IPR035923">
    <property type="entry name" value="TT1751-like_sf"/>
</dbReference>
<accession>A0A158J7K9</accession>
<dbReference type="Proteomes" id="UP000054683">
    <property type="component" value="Unassembled WGS sequence"/>
</dbReference>
<proteinExistence type="predicted"/>
<dbReference type="EMBL" id="FCOK02000072">
    <property type="protein sequence ID" value="SAL64311.1"/>
    <property type="molecule type" value="Genomic_DNA"/>
</dbReference>
<dbReference type="Gene3D" id="3.30.310.70">
    <property type="entry name" value="TT1751-like domain"/>
    <property type="match status" value="1"/>
</dbReference>
<organism evidence="2 3">
    <name type="scientific">Caballeronia udeis</name>
    <dbReference type="NCBI Taxonomy" id="1232866"/>
    <lineage>
        <taxon>Bacteria</taxon>
        <taxon>Pseudomonadati</taxon>
        <taxon>Pseudomonadota</taxon>
        <taxon>Betaproteobacteria</taxon>
        <taxon>Burkholderiales</taxon>
        <taxon>Burkholderiaceae</taxon>
        <taxon>Caballeronia</taxon>
    </lineage>
</organism>